<dbReference type="Gene3D" id="3.50.50.60">
    <property type="entry name" value="FAD/NAD(P)-binding domain"/>
    <property type="match status" value="1"/>
</dbReference>
<gene>
    <name evidence="3" type="ORF">ILUMI_09681</name>
</gene>
<protein>
    <recommendedName>
        <fullName evidence="2">Amine oxidase domain-containing protein</fullName>
    </recommendedName>
</protein>
<feature type="domain" description="Amine oxidase" evidence="2">
    <location>
        <begin position="38"/>
        <end position="498"/>
    </location>
</feature>
<name>A0A8K0D4L8_IGNLU</name>
<dbReference type="Proteomes" id="UP000801492">
    <property type="component" value="Unassembled WGS sequence"/>
</dbReference>
<dbReference type="Pfam" id="PF01593">
    <property type="entry name" value="Amino_oxidase"/>
    <property type="match status" value="1"/>
</dbReference>
<dbReference type="InterPro" id="IPR002937">
    <property type="entry name" value="Amino_oxidase"/>
</dbReference>
<sequence length="502" mass="57846">MSIIKSFNVIFVVIFLFMFREINCNGSPRVIIVGAGAAGIAAATRLVENNITNVKILEARNRIGGRIYSIKFGDAIVDLGAQWCYGENNIVYELAKDYNILENGESMVTLYHSSHEEIDLALVNELYEIFYSIYTEEVEGDEVSLGEYITRRYNETVLAQYGSNKEKLKFAFEFLRYFKKAILTFEGSFSIYDVAARSDFKKCEEKCGMHFKGNGYKRILDIVMKKYPNPEEQLPVEEKIFLNKEVVKIIWDKSEEFDEIPAVQCSDGTIYKADHIIFTPSVGVLKYNYGTLFEPSLPEEKIDAIKDIGIASIFKVYLHFPIRWWPKRNFTDFSFLWVEKDRQLLLQEFLNGPKGHGMSWLLDLTAVHDTPENPNVLEAWFCGEFVPKIEKCSDKTIIDGVMFVLNKFVGFYFDNITRPDSIIRHNWYSDPHFRGSFSFQTVESRKKRISQEIMLSEPILSSSGKQTLLFAGEATHKFLFSTVNGAIETGFREADRIINFYK</sequence>
<evidence type="ECO:0000259" key="2">
    <source>
        <dbReference type="Pfam" id="PF01593"/>
    </source>
</evidence>
<dbReference type="PANTHER" id="PTHR10742:SF398">
    <property type="entry name" value="AMINE OXIDASE DOMAIN-CONTAINING PROTEIN-RELATED"/>
    <property type="match status" value="1"/>
</dbReference>
<proteinExistence type="predicted"/>
<comment type="caution">
    <text evidence="3">The sequence shown here is derived from an EMBL/GenBank/DDBJ whole genome shotgun (WGS) entry which is preliminary data.</text>
</comment>
<keyword evidence="4" id="KW-1185">Reference proteome</keyword>
<feature type="chain" id="PRO_5035431911" description="Amine oxidase domain-containing protein" evidence="1">
    <location>
        <begin position="25"/>
        <end position="502"/>
    </location>
</feature>
<dbReference type="OrthoDB" id="5046242at2759"/>
<dbReference type="GO" id="GO:0046592">
    <property type="term" value="F:polyamine oxidase activity"/>
    <property type="evidence" value="ECO:0007669"/>
    <property type="project" value="TreeGrafter"/>
</dbReference>
<dbReference type="AlphaFoldDB" id="A0A8K0D4L8"/>
<evidence type="ECO:0000256" key="1">
    <source>
        <dbReference type="SAM" id="SignalP"/>
    </source>
</evidence>
<reference evidence="3" key="1">
    <citation type="submission" date="2019-08" db="EMBL/GenBank/DDBJ databases">
        <title>The genome of the North American firefly Photinus pyralis.</title>
        <authorList>
            <consortium name="Photinus pyralis genome working group"/>
            <person name="Fallon T.R."/>
            <person name="Sander Lower S.E."/>
            <person name="Weng J.-K."/>
        </authorList>
    </citation>
    <scope>NUCLEOTIDE SEQUENCE</scope>
    <source>
        <strain evidence="3">TRF0915ILg1</strain>
        <tissue evidence="3">Whole body</tissue>
    </source>
</reference>
<evidence type="ECO:0000313" key="4">
    <source>
        <dbReference type="Proteomes" id="UP000801492"/>
    </source>
</evidence>
<dbReference type="InterPro" id="IPR036188">
    <property type="entry name" value="FAD/NAD-bd_sf"/>
</dbReference>
<evidence type="ECO:0000313" key="3">
    <source>
        <dbReference type="EMBL" id="KAF2896493.1"/>
    </source>
</evidence>
<organism evidence="3 4">
    <name type="scientific">Ignelater luminosus</name>
    <name type="common">Cucubano</name>
    <name type="synonym">Pyrophorus luminosus</name>
    <dbReference type="NCBI Taxonomy" id="2038154"/>
    <lineage>
        <taxon>Eukaryota</taxon>
        <taxon>Metazoa</taxon>
        <taxon>Ecdysozoa</taxon>
        <taxon>Arthropoda</taxon>
        <taxon>Hexapoda</taxon>
        <taxon>Insecta</taxon>
        <taxon>Pterygota</taxon>
        <taxon>Neoptera</taxon>
        <taxon>Endopterygota</taxon>
        <taxon>Coleoptera</taxon>
        <taxon>Polyphaga</taxon>
        <taxon>Elateriformia</taxon>
        <taxon>Elateroidea</taxon>
        <taxon>Elateridae</taxon>
        <taxon>Agrypninae</taxon>
        <taxon>Pyrophorini</taxon>
        <taxon>Ignelater</taxon>
    </lineage>
</organism>
<accession>A0A8K0D4L8</accession>
<dbReference type="EMBL" id="VTPC01005022">
    <property type="protein sequence ID" value="KAF2896493.1"/>
    <property type="molecule type" value="Genomic_DNA"/>
</dbReference>
<dbReference type="SUPFAM" id="SSF51905">
    <property type="entry name" value="FAD/NAD(P)-binding domain"/>
    <property type="match status" value="1"/>
</dbReference>
<dbReference type="Gene3D" id="3.90.660.10">
    <property type="match status" value="1"/>
</dbReference>
<dbReference type="SUPFAM" id="SSF54373">
    <property type="entry name" value="FAD-linked reductases, C-terminal domain"/>
    <property type="match status" value="1"/>
</dbReference>
<keyword evidence="1" id="KW-0732">Signal</keyword>
<feature type="signal peptide" evidence="1">
    <location>
        <begin position="1"/>
        <end position="24"/>
    </location>
</feature>
<dbReference type="InterPro" id="IPR050281">
    <property type="entry name" value="Flavin_monoamine_oxidase"/>
</dbReference>
<dbReference type="PANTHER" id="PTHR10742">
    <property type="entry name" value="FLAVIN MONOAMINE OXIDASE"/>
    <property type="match status" value="1"/>
</dbReference>